<evidence type="ECO:0000256" key="1">
    <source>
        <dbReference type="SAM" id="MobiDB-lite"/>
    </source>
</evidence>
<dbReference type="Proteomes" id="UP001420932">
    <property type="component" value="Unassembled WGS sequence"/>
</dbReference>
<evidence type="ECO:0000313" key="3">
    <source>
        <dbReference type="Proteomes" id="UP001420932"/>
    </source>
</evidence>
<comment type="caution">
    <text evidence="2">The sequence shown here is derived from an EMBL/GenBank/DDBJ whole genome shotgun (WGS) entry which is preliminary data.</text>
</comment>
<dbReference type="EMBL" id="JBBNAF010000003">
    <property type="protein sequence ID" value="KAK9159708.1"/>
    <property type="molecule type" value="Genomic_DNA"/>
</dbReference>
<gene>
    <name evidence="2" type="ORF">Syun_006049</name>
</gene>
<name>A0AAP0KXC0_9MAGN</name>
<reference evidence="2 3" key="1">
    <citation type="submission" date="2024-01" db="EMBL/GenBank/DDBJ databases">
        <title>Genome assemblies of Stephania.</title>
        <authorList>
            <person name="Yang L."/>
        </authorList>
    </citation>
    <scope>NUCLEOTIDE SEQUENCE [LARGE SCALE GENOMIC DNA]</scope>
    <source>
        <strain evidence="2">YNDBR</strain>
        <tissue evidence="2">Leaf</tissue>
    </source>
</reference>
<organism evidence="2 3">
    <name type="scientific">Stephania yunnanensis</name>
    <dbReference type="NCBI Taxonomy" id="152371"/>
    <lineage>
        <taxon>Eukaryota</taxon>
        <taxon>Viridiplantae</taxon>
        <taxon>Streptophyta</taxon>
        <taxon>Embryophyta</taxon>
        <taxon>Tracheophyta</taxon>
        <taxon>Spermatophyta</taxon>
        <taxon>Magnoliopsida</taxon>
        <taxon>Ranunculales</taxon>
        <taxon>Menispermaceae</taxon>
        <taxon>Menispermoideae</taxon>
        <taxon>Cissampelideae</taxon>
        <taxon>Stephania</taxon>
    </lineage>
</organism>
<keyword evidence="3" id="KW-1185">Reference proteome</keyword>
<feature type="compositionally biased region" description="Low complexity" evidence="1">
    <location>
        <begin position="16"/>
        <end position="27"/>
    </location>
</feature>
<dbReference type="AlphaFoldDB" id="A0AAP0KXC0"/>
<proteinExistence type="predicted"/>
<sequence>MFISFEASRTETVGESSQRSSSPTHSSNGYIPASSTHQPEPQIFVLRAPSVNPPSYHFDPYALGPSYSYVDHGMSHLQMYSSLSQYMLNPYTPTPYKYNMSYSGDPSLMNLLTMTQHVLFPNSIQEASILRSFYLLFLRASVAEVSRVKRQRKRINLLDVIQWKTSYLNNLNRMY</sequence>
<protein>
    <submittedName>
        <fullName evidence="2">Uncharacterized protein</fullName>
    </submittedName>
</protein>
<feature type="region of interest" description="Disordered" evidence="1">
    <location>
        <begin position="1"/>
        <end position="37"/>
    </location>
</feature>
<accession>A0AAP0KXC0</accession>
<evidence type="ECO:0000313" key="2">
    <source>
        <dbReference type="EMBL" id="KAK9159708.1"/>
    </source>
</evidence>